<dbReference type="Pfam" id="PF24036">
    <property type="entry name" value="DUF7345"/>
    <property type="match status" value="1"/>
</dbReference>
<organism evidence="5 6">
    <name type="scientific">Natrarchaeobius chitinivorans</name>
    <dbReference type="NCBI Taxonomy" id="1679083"/>
    <lineage>
        <taxon>Archaea</taxon>
        <taxon>Methanobacteriati</taxon>
        <taxon>Methanobacteriota</taxon>
        <taxon>Stenosarchaea group</taxon>
        <taxon>Halobacteria</taxon>
        <taxon>Halobacteriales</taxon>
        <taxon>Natrialbaceae</taxon>
        <taxon>Natrarchaeobius</taxon>
    </lineage>
</organism>
<dbReference type="AlphaFoldDB" id="A0A3N6M328"/>
<dbReference type="SUPFAM" id="SSF46785">
    <property type="entry name" value="Winged helix' DNA-binding domain"/>
    <property type="match status" value="1"/>
</dbReference>
<feature type="domain" description="DUF7343" evidence="3">
    <location>
        <begin position="339"/>
        <end position="399"/>
    </location>
</feature>
<keyword evidence="6" id="KW-1185">Reference proteome</keyword>
<name>A0A3N6M328_NATCH</name>
<keyword evidence="2" id="KW-0472">Membrane</keyword>
<evidence type="ECO:0000256" key="1">
    <source>
        <dbReference type="SAM" id="MobiDB-lite"/>
    </source>
</evidence>
<gene>
    <name evidence="5" type="ORF">EA473_21795</name>
</gene>
<comment type="caution">
    <text evidence="5">The sequence shown here is derived from an EMBL/GenBank/DDBJ whole genome shotgun (WGS) entry which is preliminary data.</text>
</comment>
<dbReference type="Proteomes" id="UP000282323">
    <property type="component" value="Unassembled WGS sequence"/>
</dbReference>
<dbReference type="RefSeq" id="WP_124197644.1">
    <property type="nucleotide sequence ID" value="NZ_REGA01000034.1"/>
</dbReference>
<sequence>MSRPVSVGFVVFITVVTVIGATSPAVVAGAANGHVTGTDQTIGERTAVASMSAASQSDVDSRDFDTTTFEIVVHENGSATWTFRYEQRLDGDDDEDEAAARANFRDFAEEFDDQENEFGLYDRFVEQAEQMTNKASDDTDREMEAAEFNRTARIDEQLNPMGIVEMSFVWHGFASTENGTVVVGDVFQGLYITDDQSIVIEPDDGLAFQSAEPDPQYVGTSIENANSVRWSGEREFLNGHPRVILEHPEDTAGAPGNGPVSSVGDGNDGPPWQLLGGAVLVALILGAGFVLYRRRQPPADEDDGTTPPDPTLSYPAGEPDADSSSEPVEQSDPLADDELLTDEDRVLTLIKDNGGRMKQVNIVDETGWSKSKVSMLLSDMEEEGTISKLRVGRENIISLEGFEPEATKSPFDE</sequence>
<dbReference type="InterPro" id="IPR036390">
    <property type="entry name" value="WH_DNA-bd_sf"/>
</dbReference>
<evidence type="ECO:0000256" key="2">
    <source>
        <dbReference type="SAM" id="Phobius"/>
    </source>
</evidence>
<dbReference type="InterPro" id="IPR055769">
    <property type="entry name" value="DUF7345"/>
</dbReference>
<evidence type="ECO:0000259" key="4">
    <source>
        <dbReference type="Pfam" id="PF24036"/>
    </source>
</evidence>
<protein>
    <submittedName>
        <fullName evidence="5">Uncharacterized protein</fullName>
    </submittedName>
</protein>
<keyword evidence="2" id="KW-1133">Transmembrane helix</keyword>
<dbReference type="Pfam" id="PF24034">
    <property type="entry name" value="DUF7343"/>
    <property type="match status" value="1"/>
</dbReference>
<accession>A0A3N6M328</accession>
<evidence type="ECO:0000313" key="5">
    <source>
        <dbReference type="EMBL" id="RQG89581.1"/>
    </source>
</evidence>
<evidence type="ECO:0000259" key="3">
    <source>
        <dbReference type="Pfam" id="PF24034"/>
    </source>
</evidence>
<proteinExistence type="predicted"/>
<feature type="region of interest" description="Disordered" evidence="1">
    <location>
        <begin position="247"/>
        <end position="269"/>
    </location>
</feature>
<dbReference type="InterPro" id="IPR055767">
    <property type="entry name" value="DUF7343"/>
</dbReference>
<dbReference type="EMBL" id="REGA01000034">
    <property type="protein sequence ID" value="RQG89581.1"/>
    <property type="molecule type" value="Genomic_DNA"/>
</dbReference>
<dbReference type="OrthoDB" id="27885at2157"/>
<feature type="region of interest" description="Disordered" evidence="1">
    <location>
        <begin position="296"/>
        <end position="340"/>
    </location>
</feature>
<evidence type="ECO:0000313" key="6">
    <source>
        <dbReference type="Proteomes" id="UP000282323"/>
    </source>
</evidence>
<feature type="transmembrane region" description="Helical" evidence="2">
    <location>
        <begin position="272"/>
        <end position="292"/>
    </location>
</feature>
<feature type="domain" description="DUF7345" evidence="4">
    <location>
        <begin position="71"/>
        <end position="205"/>
    </location>
</feature>
<keyword evidence="2" id="KW-0812">Transmembrane</keyword>
<reference evidence="5 6" key="1">
    <citation type="submission" date="2018-10" db="EMBL/GenBank/DDBJ databases">
        <title>Natrarchaeobius chitinivorans gen. nov., sp. nov., and Natrarchaeobius haloalkaliphilus sp. nov., alkaliphilic, chitin-utilizing haloarchaea from hypersaline alkaline lakes.</title>
        <authorList>
            <person name="Sorokin D.Y."/>
            <person name="Elcheninov A.G."/>
            <person name="Kostrikina N.A."/>
            <person name="Bale N.J."/>
            <person name="Sinninghe Damste J.S."/>
            <person name="Khijniak T.V."/>
            <person name="Kublanov I.V."/>
            <person name="Toshchakov S.V."/>
        </authorList>
    </citation>
    <scope>NUCLEOTIDE SEQUENCE [LARGE SCALE GENOMIC DNA]</scope>
    <source>
        <strain evidence="5 6">AArcht4T</strain>
    </source>
</reference>